<comment type="caution">
    <text evidence="1">The sequence shown here is derived from an EMBL/GenBank/DDBJ whole genome shotgun (WGS) entry which is preliminary data.</text>
</comment>
<dbReference type="RefSeq" id="WP_305991770.1">
    <property type="nucleotide sequence ID" value="NZ_JAVAMP010000003.1"/>
</dbReference>
<evidence type="ECO:0000313" key="2">
    <source>
        <dbReference type="Proteomes" id="UP001231941"/>
    </source>
</evidence>
<dbReference type="Proteomes" id="UP001231941">
    <property type="component" value="Unassembled WGS sequence"/>
</dbReference>
<reference evidence="1 2" key="1">
    <citation type="submission" date="2023-08" db="EMBL/GenBank/DDBJ databases">
        <authorList>
            <person name="Park J.-S."/>
        </authorList>
    </citation>
    <scope>NUCLEOTIDE SEQUENCE [LARGE SCALE GENOMIC DNA]</scope>
    <source>
        <strain evidence="1 2">2205SS18-9</strain>
    </source>
</reference>
<protein>
    <submittedName>
        <fullName evidence="1">Uncharacterized protein</fullName>
    </submittedName>
</protein>
<sequence length="170" mass="18365">MGVFDESKCNCCVCPMQCVLEQLVGNQIVIATTSGSGGVTLFNVDNFIAFTSEGDFPICNISAVDLLDVNINIKLKPIRNNKGRCSCCEDPITNLAKTLIRQQVGIEFIPTFGAGTIVNVGEGIIDFKSFVVSSCFTTRIIPNNQQQTFEASSGSIFGRPLHKITPPLIN</sequence>
<keyword evidence="2" id="KW-1185">Reference proteome</keyword>
<organism evidence="1 2">
    <name type="scientific">Chengkuizengella axinellae</name>
    <dbReference type="NCBI Taxonomy" id="3064388"/>
    <lineage>
        <taxon>Bacteria</taxon>
        <taxon>Bacillati</taxon>
        <taxon>Bacillota</taxon>
        <taxon>Bacilli</taxon>
        <taxon>Bacillales</taxon>
        <taxon>Paenibacillaceae</taxon>
        <taxon>Chengkuizengella</taxon>
    </lineage>
</organism>
<dbReference type="EMBL" id="JAVAMP010000003">
    <property type="protein sequence ID" value="MDP5274462.1"/>
    <property type="molecule type" value="Genomic_DNA"/>
</dbReference>
<name>A0ABT9IYN0_9BACL</name>
<gene>
    <name evidence="1" type="ORF">Q5Y73_10105</name>
</gene>
<evidence type="ECO:0000313" key="1">
    <source>
        <dbReference type="EMBL" id="MDP5274462.1"/>
    </source>
</evidence>
<accession>A0ABT9IYN0</accession>
<proteinExistence type="predicted"/>